<evidence type="ECO:0000313" key="4">
    <source>
        <dbReference type="Proteomes" id="UP000011715"/>
    </source>
</evidence>
<name>A0A0C4E830_MAGP6</name>
<evidence type="ECO:0000313" key="3">
    <source>
        <dbReference type="EnsemblFungi" id="MAPG_08717T0"/>
    </source>
</evidence>
<protein>
    <submittedName>
        <fullName evidence="2 3">Uncharacterized protein</fullName>
    </submittedName>
</protein>
<evidence type="ECO:0000313" key="2">
    <source>
        <dbReference type="EMBL" id="KLU89748.1"/>
    </source>
</evidence>
<feature type="region of interest" description="Disordered" evidence="1">
    <location>
        <begin position="40"/>
        <end position="78"/>
    </location>
</feature>
<reference evidence="3" key="4">
    <citation type="journal article" date="2015" name="G3 (Bethesda)">
        <title>Genome sequences of three phytopathogenic species of the Magnaporthaceae family of fungi.</title>
        <authorList>
            <person name="Okagaki L.H."/>
            <person name="Nunes C.C."/>
            <person name="Sailsbery J."/>
            <person name="Clay B."/>
            <person name="Brown D."/>
            <person name="John T."/>
            <person name="Oh Y."/>
            <person name="Young N."/>
            <person name="Fitzgerald M."/>
            <person name="Haas B.J."/>
            <person name="Zeng Q."/>
            <person name="Young S."/>
            <person name="Adiconis X."/>
            <person name="Fan L."/>
            <person name="Levin J.Z."/>
            <person name="Mitchell T.K."/>
            <person name="Okubara P.A."/>
            <person name="Farman M.L."/>
            <person name="Kohn L.M."/>
            <person name="Birren B."/>
            <person name="Ma L.-J."/>
            <person name="Dean R.A."/>
        </authorList>
    </citation>
    <scope>NUCLEOTIDE SEQUENCE</scope>
    <source>
        <strain evidence="3">ATCC 64411 / 73-15</strain>
    </source>
</reference>
<dbReference type="VEuPathDB" id="FungiDB:MAPG_08717"/>
<feature type="compositionally biased region" description="Low complexity" evidence="1">
    <location>
        <begin position="52"/>
        <end position="65"/>
    </location>
</feature>
<gene>
    <name evidence="2" type="ORF">MAPG_08717</name>
</gene>
<proteinExistence type="predicted"/>
<reference evidence="2" key="2">
    <citation type="submission" date="2010-05" db="EMBL/GenBank/DDBJ databases">
        <title>The Genome Sequence of Magnaporthe poae strain ATCC 64411.</title>
        <authorList>
            <consortium name="The Broad Institute Genome Sequencing Platform"/>
            <consortium name="Broad Institute Genome Sequencing Center for Infectious Disease"/>
            <person name="Ma L.-J."/>
            <person name="Dead R."/>
            <person name="Young S."/>
            <person name="Zeng Q."/>
            <person name="Koehrsen M."/>
            <person name="Alvarado L."/>
            <person name="Berlin A."/>
            <person name="Chapman S.B."/>
            <person name="Chen Z."/>
            <person name="Freedman E."/>
            <person name="Gellesch M."/>
            <person name="Goldberg J."/>
            <person name="Griggs A."/>
            <person name="Gujja S."/>
            <person name="Heilman E.R."/>
            <person name="Heiman D."/>
            <person name="Hepburn T."/>
            <person name="Howarth C."/>
            <person name="Jen D."/>
            <person name="Larson L."/>
            <person name="Mehta T."/>
            <person name="Neiman D."/>
            <person name="Pearson M."/>
            <person name="Roberts A."/>
            <person name="Saif S."/>
            <person name="Shea T."/>
            <person name="Shenoy N."/>
            <person name="Sisk P."/>
            <person name="Stolte C."/>
            <person name="Sykes S."/>
            <person name="Walk T."/>
            <person name="White J."/>
            <person name="Yandava C."/>
            <person name="Haas B."/>
            <person name="Nusbaum C."/>
            <person name="Birren B."/>
        </authorList>
    </citation>
    <scope>NUCLEOTIDE SEQUENCE</scope>
    <source>
        <strain evidence="2">ATCC 64411</strain>
    </source>
</reference>
<reference evidence="4" key="1">
    <citation type="submission" date="2010-05" db="EMBL/GenBank/DDBJ databases">
        <title>The genome sequence of Magnaporthe poae strain ATCC 64411.</title>
        <authorList>
            <person name="Ma L.-J."/>
            <person name="Dead R."/>
            <person name="Young S."/>
            <person name="Zeng Q."/>
            <person name="Koehrsen M."/>
            <person name="Alvarado L."/>
            <person name="Berlin A."/>
            <person name="Chapman S.B."/>
            <person name="Chen Z."/>
            <person name="Freedman E."/>
            <person name="Gellesch M."/>
            <person name="Goldberg J."/>
            <person name="Griggs A."/>
            <person name="Gujja S."/>
            <person name="Heilman E.R."/>
            <person name="Heiman D."/>
            <person name="Hepburn T."/>
            <person name="Howarth C."/>
            <person name="Jen D."/>
            <person name="Larson L."/>
            <person name="Mehta T."/>
            <person name="Neiman D."/>
            <person name="Pearson M."/>
            <person name="Roberts A."/>
            <person name="Saif S."/>
            <person name="Shea T."/>
            <person name="Shenoy N."/>
            <person name="Sisk P."/>
            <person name="Stolte C."/>
            <person name="Sykes S."/>
            <person name="Walk T."/>
            <person name="White J."/>
            <person name="Yandava C."/>
            <person name="Haas B."/>
            <person name="Nusbaum C."/>
            <person name="Birren B."/>
        </authorList>
    </citation>
    <scope>NUCLEOTIDE SEQUENCE [LARGE SCALE GENOMIC DNA]</scope>
    <source>
        <strain evidence="4">ATCC 64411 / 73-15</strain>
    </source>
</reference>
<dbReference type="EMBL" id="ADBL01002116">
    <property type="status" value="NOT_ANNOTATED_CDS"/>
    <property type="molecule type" value="Genomic_DNA"/>
</dbReference>
<reference evidence="3" key="5">
    <citation type="submission" date="2015-06" db="UniProtKB">
        <authorList>
            <consortium name="EnsemblFungi"/>
        </authorList>
    </citation>
    <scope>IDENTIFICATION</scope>
    <source>
        <strain evidence="3">ATCC 64411</strain>
    </source>
</reference>
<organism evidence="3 4">
    <name type="scientific">Magnaporthiopsis poae (strain ATCC 64411 / 73-15)</name>
    <name type="common">Kentucky bluegrass fungus</name>
    <name type="synonym">Magnaporthe poae</name>
    <dbReference type="NCBI Taxonomy" id="644358"/>
    <lineage>
        <taxon>Eukaryota</taxon>
        <taxon>Fungi</taxon>
        <taxon>Dikarya</taxon>
        <taxon>Ascomycota</taxon>
        <taxon>Pezizomycotina</taxon>
        <taxon>Sordariomycetes</taxon>
        <taxon>Sordariomycetidae</taxon>
        <taxon>Magnaporthales</taxon>
        <taxon>Magnaporthaceae</taxon>
        <taxon>Magnaporthiopsis</taxon>
    </lineage>
</organism>
<evidence type="ECO:0000256" key="1">
    <source>
        <dbReference type="SAM" id="MobiDB-lite"/>
    </source>
</evidence>
<dbReference type="EMBL" id="ADBL01002117">
    <property type="status" value="NOT_ANNOTATED_CDS"/>
    <property type="molecule type" value="Genomic_DNA"/>
</dbReference>
<dbReference type="EnsemblFungi" id="MAPG_08717T0">
    <property type="protein sequence ID" value="MAPG_08717T0"/>
    <property type="gene ID" value="MAPG_08717"/>
</dbReference>
<dbReference type="Proteomes" id="UP000011715">
    <property type="component" value="Unassembled WGS sequence"/>
</dbReference>
<accession>A0A0C4E830</accession>
<keyword evidence="4" id="KW-1185">Reference proteome</keyword>
<sequence length="78" mass="8049">MATTTTTTTPAPNPKPAIILIPGAWHHPIHLAPLATTLRNAGPAKTRASAESSSSINRTVSRSTSAADSSGLGRSWMT</sequence>
<dbReference type="AlphaFoldDB" id="A0A0C4E830"/>
<dbReference type="EMBL" id="GL876973">
    <property type="protein sequence ID" value="KLU89748.1"/>
    <property type="molecule type" value="Genomic_DNA"/>
</dbReference>
<reference evidence="2" key="3">
    <citation type="submission" date="2011-03" db="EMBL/GenBank/DDBJ databases">
        <title>Annotation of Magnaporthe poae ATCC 64411.</title>
        <authorList>
            <person name="Ma L.-J."/>
            <person name="Dead R."/>
            <person name="Young S.K."/>
            <person name="Zeng Q."/>
            <person name="Gargeya S."/>
            <person name="Fitzgerald M."/>
            <person name="Haas B."/>
            <person name="Abouelleil A."/>
            <person name="Alvarado L."/>
            <person name="Arachchi H.M."/>
            <person name="Berlin A."/>
            <person name="Brown A."/>
            <person name="Chapman S.B."/>
            <person name="Chen Z."/>
            <person name="Dunbar C."/>
            <person name="Freedman E."/>
            <person name="Gearin G."/>
            <person name="Gellesch M."/>
            <person name="Goldberg J."/>
            <person name="Griggs A."/>
            <person name="Gujja S."/>
            <person name="Heiman D."/>
            <person name="Howarth C."/>
            <person name="Larson L."/>
            <person name="Lui A."/>
            <person name="MacDonald P.J.P."/>
            <person name="Mehta T."/>
            <person name="Montmayeur A."/>
            <person name="Murphy C."/>
            <person name="Neiman D."/>
            <person name="Pearson M."/>
            <person name="Priest M."/>
            <person name="Roberts A."/>
            <person name="Saif S."/>
            <person name="Shea T."/>
            <person name="Shenoy N."/>
            <person name="Sisk P."/>
            <person name="Stolte C."/>
            <person name="Sykes S."/>
            <person name="Yandava C."/>
            <person name="Wortman J."/>
            <person name="Nusbaum C."/>
            <person name="Birren B."/>
        </authorList>
    </citation>
    <scope>NUCLEOTIDE SEQUENCE</scope>
    <source>
        <strain evidence="2">ATCC 64411</strain>
    </source>
</reference>
<dbReference type="OrthoDB" id="1263307at2759"/>